<keyword evidence="5 6" id="KW-0720">Serine protease</keyword>
<feature type="active site" description="Charge relay system" evidence="6">
    <location>
        <position position="125"/>
    </location>
</feature>
<evidence type="ECO:0000256" key="3">
    <source>
        <dbReference type="ARBA" id="ARBA00022729"/>
    </source>
</evidence>
<keyword evidence="2 6" id="KW-0645">Protease</keyword>
<evidence type="ECO:0000256" key="5">
    <source>
        <dbReference type="ARBA" id="ARBA00022825"/>
    </source>
</evidence>
<accession>A0AB39V5P8</accession>
<dbReference type="PROSITE" id="PS51257">
    <property type="entry name" value="PROKAR_LIPOPROTEIN"/>
    <property type="match status" value="1"/>
</dbReference>
<reference evidence="10" key="1">
    <citation type="submission" date="2024-07" db="EMBL/GenBank/DDBJ databases">
        <authorList>
            <person name="Li X.-J."/>
            <person name="Wang X."/>
        </authorList>
    </citation>
    <scope>NUCLEOTIDE SEQUENCE</scope>
    <source>
        <strain evidence="10">HSP-536</strain>
    </source>
</reference>
<feature type="domain" description="Autotransporter" evidence="9">
    <location>
        <begin position="662"/>
        <end position="941"/>
    </location>
</feature>
<evidence type="ECO:0000259" key="9">
    <source>
        <dbReference type="PROSITE" id="PS51208"/>
    </source>
</evidence>
<feature type="active site" description="Charge relay system" evidence="6">
    <location>
        <position position="88"/>
    </location>
</feature>
<dbReference type="InterPro" id="IPR036709">
    <property type="entry name" value="Autotransporte_beta_dom_sf"/>
</dbReference>
<dbReference type="PROSITE" id="PS00136">
    <property type="entry name" value="SUBTILASE_ASP"/>
    <property type="match status" value="1"/>
</dbReference>
<dbReference type="AlphaFoldDB" id="A0AB39V5P8"/>
<dbReference type="SMART" id="SM00869">
    <property type="entry name" value="Autotransporter"/>
    <property type="match status" value="1"/>
</dbReference>
<sequence length="941" mass="101412">MNNFKKKTLTILALLLVVACGGGAKSGNPTSNTTPVASKTEDAKDPDEDLKGGISWNEPGFKYSSKNPHNKTSAVTQTGSGVTIGILDTGFKTTDSDLQGIMASEFGTRLSYTTAYGVETNDRNHGINVSQVAGGATLGTAKGVKIIGMDIVKESTNSNGEKKFHPNSSLEAYKFLFDRGIRIFNQSFGIDDEVTTFNQNQAKYQINNSNTENILGFYKDAINNGALFVWAAGNDKTQKNPSLEGGLPYVFNELEKGWINVVGLTNSNDKTGSTKWNELERLNGAGVAKNWTVTAVSEITIQTKFKDKKGIYNINGSSFAAPIVTGTAALIKEKYPFMTGDLLRQTILSTATDIGTPGVDEDYGWGLLNIEKALKGPALFDKRLALGDKVYINLDGGTYAFDNDISGDAGLALSGIGTLTLNGNATYTGETTVGSNVRLKTKNLVSPRTLSISKNAVVEVSDSNINNIQNEGTFINNGNSVANTVAMSADSQMYSDINANLKVKNAEINGTVTITNNNGEYLTKNGKNIDIITGNVTGNADIKTSSELLDAKSEVSSVGVQATVSRKDVMEYAISKNSTEQQVNTAEQIETTLTHLDSLAENGTASKETLSNGAQLQLLTSATLDTMSGQIYASAQALTFEQSEVVNKDLSNRMSDLARSLENDKKFGFWTSGIFSKGKIEKDGFAKGKTNVKGGQVGFDMKLNENGIVGISADYSKGKVKFDRYNGKSKADSTGISVYGRQNLGNSYIAGRLGFGYADTDVERDIIANSNIFEHSKVNHKDKSISGYFEGGYDIKNKNSDFVFTPYAALGADNVTRGKFSEENTKFGMKADKKSYNLPYATVGGRIAKTFGKIDVTGYAGYTHGLNKKDLEFAASYNFSPEAKFTVKGINYSRNKINAGIGVNAKVKEGINWYSNYDFKHSADKSKANNHMVTTGVRFEF</sequence>
<dbReference type="GO" id="GO:0004252">
    <property type="term" value="F:serine-type endopeptidase activity"/>
    <property type="evidence" value="ECO:0007669"/>
    <property type="project" value="UniProtKB-UniRule"/>
</dbReference>
<dbReference type="SUPFAM" id="SSF52743">
    <property type="entry name" value="Subtilisin-like"/>
    <property type="match status" value="1"/>
</dbReference>
<evidence type="ECO:0000256" key="8">
    <source>
        <dbReference type="SAM" id="SignalP"/>
    </source>
</evidence>
<feature type="active site" description="Charge relay system" evidence="6">
    <location>
        <position position="318"/>
    </location>
</feature>
<dbReference type="PRINTS" id="PR00723">
    <property type="entry name" value="SUBTILISIN"/>
</dbReference>
<dbReference type="InterPro" id="IPR005546">
    <property type="entry name" value="Autotransporte_beta"/>
</dbReference>
<evidence type="ECO:0000256" key="1">
    <source>
        <dbReference type="ARBA" id="ARBA00011073"/>
    </source>
</evidence>
<evidence type="ECO:0000313" key="10">
    <source>
        <dbReference type="EMBL" id="XDU63037.1"/>
    </source>
</evidence>
<proteinExistence type="inferred from homology"/>
<evidence type="ECO:0000256" key="2">
    <source>
        <dbReference type="ARBA" id="ARBA00022670"/>
    </source>
</evidence>
<keyword evidence="3 8" id="KW-0732">Signal</keyword>
<evidence type="ECO:0000256" key="4">
    <source>
        <dbReference type="ARBA" id="ARBA00022801"/>
    </source>
</evidence>
<keyword evidence="4 6" id="KW-0378">Hydrolase</keyword>
<evidence type="ECO:0000256" key="6">
    <source>
        <dbReference type="PROSITE-ProRule" id="PRU01240"/>
    </source>
</evidence>
<feature type="chain" id="PRO_5044213407" evidence="8">
    <location>
        <begin position="25"/>
        <end position="941"/>
    </location>
</feature>
<dbReference type="KEGG" id="lala:AB8B28_04060"/>
<dbReference type="InterPro" id="IPR036852">
    <property type="entry name" value="Peptidase_S8/S53_dom_sf"/>
</dbReference>
<feature type="region of interest" description="Disordered" evidence="7">
    <location>
        <begin position="26"/>
        <end position="53"/>
    </location>
</feature>
<organism evidence="10">
    <name type="scientific">Leptotrichia alba</name>
    <dbReference type="NCBI Taxonomy" id="3239304"/>
    <lineage>
        <taxon>Bacteria</taxon>
        <taxon>Fusobacteriati</taxon>
        <taxon>Fusobacteriota</taxon>
        <taxon>Fusobacteriia</taxon>
        <taxon>Fusobacteriales</taxon>
        <taxon>Leptotrichiaceae</taxon>
        <taxon>Leptotrichia</taxon>
    </lineage>
</organism>
<dbReference type="InterPro" id="IPR050131">
    <property type="entry name" value="Peptidase_S8_subtilisin-like"/>
</dbReference>
<dbReference type="InterPro" id="IPR006315">
    <property type="entry name" value="OM_autotransptr_brl_dom"/>
</dbReference>
<dbReference type="PROSITE" id="PS51208">
    <property type="entry name" value="AUTOTRANSPORTER"/>
    <property type="match status" value="1"/>
</dbReference>
<dbReference type="InterPro" id="IPR015500">
    <property type="entry name" value="Peptidase_S8_subtilisin-rel"/>
</dbReference>
<feature type="compositionally biased region" description="Polar residues" evidence="7">
    <location>
        <begin position="27"/>
        <end position="37"/>
    </location>
</feature>
<dbReference type="Gene3D" id="3.40.50.200">
    <property type="entry name" value="Peptidase S8/S53 domain"/>
    <property type="match status" value="1"/>
</dbReference>
<dbReference type="CDD" id="cd04848">
    <property type="entry name" value="Peptidases_S8_Autotransporter_serine_protease_like"/>
    <property type="match status" value="1"/>
</dbReference>
<name>A0AB39V5P8_9FUSO</name>
<dbReference type="InterPro" id="IPR023827">
    <property type="entry name" value="Peptidase_S8_Asp-AS"/>
</dbReference>
<dbReference type="GO" id="GO:0006508">
    <property type="term" value="P:proteolysis"/>
    <property type="evidence" value="ECO:0007669"/>
    <property type="project" value="UniProtKB-KW"/>
</dbReference>
<dbReference type="PROSITE" id="PS51892">
    <property type="entry name" value="SUBTILASE"/>
    <property type="match status" value="1"/>
</dbReference>
<dbReference type="InterPro" id="IPR034061">
    <property type="entry name" value="Peptidases_S8_Autotransporter"/>
</dbReference>
<dbReference type="EMBL" id="CP165647">
    <property type="protein sequence ID" value="XDU63037.1"/>
    <property type="molecule type" value="Genomic_DNA"/>
</dbReference>
<feature type="signal peptide" evidence="8">
    <location>
        <begin position="1"/>
        <end position="24"/>
    </location>
</feature>
<gene>
    <name evidence="10" type="ORF">AB8B28_04060</name>
</gene>
<dbReference type="GO" id="GO:0019867">
    <property type="term" value="C:outer membrane"/>
    <property type="evidence" value="ECO:0007669"/>
    <property type="project" value="InterPro"/>
</dbReference>
<dbReference type="Pfam" id="PF03797">
    <property type="entry name" value="Autotransporter"/>
    <property type="match status" value="1"/>
</dbReference>
<protein>
    <submittedName>
        <fullName evidence="10">Autotransporter domain-containing protein</fullName>
    </submittedName>
</protein>
<dbReference type="Pfam" id="PF00082">
    <property type="entry name" value="Peptidase_S8"/>
    <property type="match status" value="1"/>
</dbReference>
<dbReference type="PANTHER" id="PTHR43806:SF11">
    <property type="entry name" value="CEREVISIN-RELATED"/>
    <property type="match status" value="1"/>
</dbReference>
<evidence type="ECO:0000256" key="7">
    <source>
        <dbReference type="SAM" id="MobiDB-lite"/>
    </source>
</evidence>
<dbReference type="InterPro" id="IPR000209">
    <property type="entry name" value="Peptidase_S8/S53_dom"/>
</dbReference>
<dbReference type="Gene3D" id="2.40.128.130">
    <property type="entry name" value="Autotransporter beta-domain"/>
    <property type="match status" value="1"/>
</dbReference>
<dbReference type="NCBIfam" id="TIGR01414">
    <property type="entry name" value="autotrans_barl"/>
    <property type="match status" value="1"/>
</dbReference>
<dbReference type="RefSeq" id="WP_369716953.1">
    <property type="nucleotide sequence ID" value="NZ_CP165647.1"/>
</dbReference>
<comment type="similarity">
    <text evidence="1 6">Belongs to the peptidase S8 family.</text>
</comment>
<dbReference type="PANTHER" id="PTHR43806">
    <property type="entry name" value="PEPTIDASE S8"/>
    <property type="match status" value="1"/>
</dbReference>
<dbReference type="SUPFAM" id="SSF103515">
    <property type="entry name" value="Autotransporter"/>
    <property type="match status" value="1"/>
</dbReference>